<gene>
    <name evidence="1" type="ORF">OS493_018329</name>
</gene>
<evidence type="ECO:0000313" key="1">
    <source>
        <dbReference type="EMBL" id="KAJ7333153.1"/>
    </source>
</evidence>
<accession>A0A9W9YC07</accession>
<dbReference type="EMBL" id="MU827787">
    <property type="protein sequence ID" value="KAJ7333153.1"/>
    <property type="molecule type" value="Genomic_DNA"/>
</dbReference>
<evidence type="ECO:0000313" key="2">
    <source>
        <dbReference type="Proteomes" id="UP001163046"/>
    </source>
</evidence>
<dbReference type="Proteomes" id="UP001163046">
    <property type="component" value="Unassembled WGS sequence"/>
</dbReference>
<dbReference type="OrthoDB" id="10573378at2759"/>
<proteinExistence type="predicted"/>
<protein>
    <submittedName>
        <fullName evidence="1">Uncharacterized protein</fullName>
    </submittedName>
</protein>
<keyword evidence="2" id="KW-1185">Reference proteome</keyword>
<name>A0A9W9YC07_9CNID</name>
<dbReference type="AlphaFoldDB" id="A0A9W9YC07"/>
<reference evidence="1" key="1">
    <citation type="submission" date="2023-01" db="EMBL/GenBank/DDBJ databases">
        <title>Genome assembly of the deep-sea coral Lophelia pertusa.</title>
        <authorList>
            <person name="Herrera S."/>
            <person name="Cordes E."/>
        </authorList>
    </citation>
    <scope>NUCLEOTIDE SEQUENCE</scope>
    <source>
        <strain evidence="1">USNM1676648</strain>
        <tissue evidence="1">Polyp</tissue>
    </source>
</reference>
<sequence>MGQLAIRKEYPALPITSDSTVGNYNSSFVTDPSDAELIQRYVHQQRGHVEIHYHQSFMKGHVCLTGKNTNFNMQMYAIEQRFLEAGPSTHDV</sequence>
<comment type="caution">
    <text evidence="1">The sequence shown here is derived from an EMBL/GenBank/DDBJ whole genome shotgun (WGS) entry which is preliminary data.</text>
</comment>
<organism evidence="1 2">
    <name type="scientific">Desmophyllum pertusum</name>
    <dbReference type="NCBI Taxonomy" id="174260"/>
    <lineage>
        <taxon>Eukaryota</taxon>
        <taxon>Metazoa</taxon>
        <taxon>Cnidaria</taxon>
        <taxon>Anthozoa</taxon>
        <taxon>Hexacorallia</taxon>
        <taxon>Scleractinia</taxon>
        <taxon>Caryophylliina</taxon>
        <taxon>Caryophylliidae</taxon>
        <taxon>Desmophyllum</taxon>
    </lineage>
</organism>